<evidence type="ECO:0000313" key="2">
    <source>
        <dbReference type="Proteomes" id="UP000827092"/>
    </source>
</evidence>
<organism evidence="1 2">
    <name type="scientific">Oedothorax gibbosus</name>
    <dbReference type="NCBI Taxonomy" id="931172"/>
    <lineage>
        <taxon>Eukaryota</taxon>
        <taxon>Metazoa</taxon>
        <taxon>Ecdysozoa</taxon>
        <taxon>Arthropoda</taxon>
        <taxon>Chelicerata</taxon>
        <taxon>Arachnida</taxon>
        <taxon>Araneae</taxon>
        <taxon>Araneomorphae</taxon>
        <taxon>Entelegynae</taxon>
        <taxon>Araneoidea</taxon>
        <taxon>Linyphiidae</taxon>
        <taxon>Erigoninae</taxon>
        <taxon>Oedothorax</taxon>
    </lineage>
</organism>
<protein>
    <submittedName>
        <fullName evidence="1">Uncharacterized protein</fullName>
    </submittedName>
</protein>
<accession>A0AAV6UQY3</accession>
<keyword evidence="2" id="KW-1185">Reference proteome</keyword>
<gene>
    <name evidence="1" type="ORF">JTE90_022732</name>
</gene>
<reference evidence="1 2" key="1">
    <citation type="journal article" date="2022" name="Nat. Ecol. Evol.">
        <title>A masculinizing supergene underlies an exaggerated male reproductive morph in a spider.</title>
        <authorList>
            <person name="Hendrickx F."/>
            <person name="De Corte Z."/>
            <person name="Sonet G."/>
            <person name="Van Belleghem S.M."/>
            <person name="Kostlbacher S."/>
            <person name="Vangestel C."/>
        </authorList>
    </citation>
    <scope>NUCLEOTIDE SEQUENCE [LARGE SCALE GENOMIC DNA]</scope>
    <source>
        <strain evidence="1">W744_W776</strain>
    </source>
</reference>
<dbReference type="AlphaFoldDB" id="A0AAV6UQY3"/>
<name>A0AAV6UQY3_9ARAC</name>
<evidence type="ECO:0000313" key="1">
    <source>
        <dbReference type="EMBL" id="KAG8186144.1"/>
    </source>
</evidence>
<sequence>MDLRRLLSARAESERYLLDKEEAQPVSFSQGGKVTGENGICCPLAPRNVSFLNTNATTGGGPQGCRVVKVGKFVWMCHITSIASRSIRGTLGE</sequence>
<comment type="caution">
    <text evidence="1">The sequence shown here is derived from an EMBL/GenBank/DDBJ whole genome shotgun (WGS) entry which is preliminary data.</text>
</comment>
<dbReference type="Proteomes" id="UP000827092">
    <property type="component" value="Unassembled WGS sequence"/>
</dbReference>
<proteinExistence type="predicted"/>
<dbReference type="EMBL" id="JAFNEN010000311">
    <property type="protein sequence ID" value="KAG8186144.1"/>
    <property type="molecule type" value="Genomic_DNA"/>
</dbReference>